<gene>
    <name evidence="2" type="ORF">AMORRO_LOCUS15776</name>
</gene>
<dbReference type="EMBL" id="CAJVPV010039610">
    <property type="protein sequence ID" value="CAG8758726.1"/>
    <property type="molecule type" value="Genomic_DNA"/>
</dbReference>
<dbReference type="OrthoDB" id="2421701at2759"/>
<feature type="transmembrane region" description="Helical" evidence="1">
    <location>
        <begin position="286"/>
        <end position="310"/>
    </location>
</feature>
<name>A0A9N9J0I2_9GLOM</name>
<sequence>IDARLQKIYRVASNEPSQFPKSSDNPSLNYSSMLTQSPTFISPRYRELQEFWDLYCKWLMKCKNLDDSQSQIEYWRAKDYFIEFNNEIRTKYKGAPVPWSKFQPPVPTSINYLSMMMDKLVKSQLGLHAYFNLIILLGQLTLNIAYITKQLEEVVTFPSNGSGISNSLSNSFSQSFIPHTREDFLRSATGIGYLVEFSFLSILILATIFNFMVFFFSHSIMNKSIWFQNTITIIQETAEFSLFKFIHFLKPSAFITEFHDPPSLDIITDLIKFPLKHKQWERRIALFYKIFYVVVARPTFLVLGLVALYIKLLSVSKALVWFRTLSVVPGTIWNEMVDNRMLLINFLGLANNIAGLYGVPPIDQRRAFFENHRMHEYDFVNVLVRKFVDQGKEWRGYWNVALYTLSVTSKDLNEIFWDNVYGDDANVYNESFYPDNN</sequence>
<comment type="caution">
    <text evidence="2">The sequence shown here is derived from an EMBL/GenBank/DDBJ whole genome shotgun (WGS) entry which is preliminary data.</text>
</comment>
<accession>A0A9N9J0I2</accession>
<dbReference type="Proteomes" id="UP000789342">
    <property type="component" value="Unassembled WGS sequence"/>
</dbReference>
<feature type="non-terminal residue" evidence="2">
    <location>
        <position position="437"/>
    </location>
</feature>
<evidence type="ECO:0000256" key="1">
    <source>
        <dbReference type="SAM" id="Phobius"/>
    </source>
</evidence>
<evidence type="ECO:0000313" key="3">
    <source>
        <dbReference type="Proteomes" id="UP000789342"/>
    </source>
</evidence>
<feature type="transmembrane region" description="Helical" evidence="1">
    <location>
        <begin position="125"/>
        <end position="147"/>
    </location>
</feature>
<feature type="transmembrane region" description="Helical" evidence="1">
    <location>
        <begin position="191"/>
        <end position="216"/>
    </location>
</feature>
<protein>
    <submittedName>
        <fullName evidence="2">14996_t:CDS:1</fullName>
    </submittedName>
</protein>
<proteinExistence type="predicted"/>
<reference evidence="2" key="1">
    <citation type="submission" date="2021-06" db="EMBL/GenBank/DDBJ databases">
        <authorList>
            <person name="Kallberg Y."/>
            <person name="Tangrot J."/>
            <person name="Rosling A."/>
        </authorList>
    </citation>
    <scope>NUCLEOTIDE SEQUENCE</scope>
    <source>
        <strain evidence="2">CL551</strain>
    </source>
</reference>
<evidence type="ECO:0000313" key="2">
    <source>
        <dbReference type="EMBL" id="CAG8758726.1"/>
    </source>
</evidence>
<keyword evidence="1" id="KW-0472">Membrane</keyword>
<feature type="non-terminal residue" evidence="2">
    <location>
        <position position="1"/>
    </location>
</feature>
<dbReference type="AlphaFoldDB" id="A0A9N9J0I2"/>
<keyword evidence="1" id="KW-0812">Transmembrane</keyword>
<keyword evidence="1" id="KW-1133">Transmembrane helix</keyword>
<keyword evidence="3" id="KW-1185">Reference proteome</keyword>
<organism evidence="2 3">
    <name type="scientific">Acaulospora morrowiae</name>
    <dbReference type="NCBI Taxonomy" id="94023"/>
    <lineage>
        <taxon>Eukaryota</taxon>
        <taxon>Fungi</taxon>
        <taxon>Fungi incertae sedis</taxon>
        <taxon>Mucoromycota</taxon>
        <taxon>Glomeromycotina</taxon>
        <taxon>Glomeromycetes</taxon>
        <taxon>Diversisporales</taxon>
        <taxon>Acaulosporaceae</taxon>
        <taxon>Acaulospora</taxon>
    </lineage>
</organism>